<dbReference type="OrthoDB" id="10056585at2759"/>
<dbReference type="EMBL" id="CAJNOR010003144">
    <property type="protein sequence ID" value="CAF1382279.1"/>
    <property type="molecule type" value="Genomic_DNA"/>
</dbReference>
<gene>
    <name evidence="2" type="ORF">EDS130_LOCUS43976</name>
    <name evidence="1" type="ORF">XAT740_LOCUS33141</name>
</gene>
<evidence type="ECO:0000313" key="1">
    <source>
        <dbReference type="EMBL" id="CAF1382279.1"/>
    </source>
</evidence>
<comment type="caution">
    <text evidence="1">The sequence shown here is derived from an EMBL/GenBank/DDBJ whole genome shotgun (WGS) entry which is preliminary data.</text>
</comment>
<protein>
    <submittedName>
        <fullName evidence="1">Uncharacterized protein</fullName>
    </submittedName>
</protein>
<dbReference type="AlphaFoldDB" id="A0A815JNB8"/>
<keyword evidence="3" id="KW-1185">Reference proteome</keyword>
<dbReference type="EMBL" id="CAJNOJ010000786">
    <property type="protein sequence ID" value="CAF1522533.1"/>
    <property type="molecule type" value="Genomic_DNA"/>
</dbReference>
<sequence>MGSNLLLIGLCNLHVVHNGFKSGLSSASWHVENICTEIYSWFKQSPARKEDLVDTINEFNDLMEKTLLYFTITRWVLLGKDTTRILILSKPLCDYFLDFLPTTKKVQIQKNDKYDKIKSNLASNFKQEGLLIHLLHHDLTRLFSTVLMKFLKYGSDLLNLCFKLSEKTRTELSGLTQRERETFFNNVRKIYHGTVQYFQSNLPSKNGFLRDVQILHHSLKDVRNADQLIRVARAVPHLLKRNEIDSLRDEWLAYSLEIIDEKWVINKKEIDSDGNGCIIYHRIDFYWNQVSAITTTDGRPKDPYHFTRKRRC</sequence>
<dbReference type="Proteomes" id="UP000663828">
    <property type="component" value="Unassembled WGS sequence"/>
</dbReference>
<evidence type="ECO:0000313" key="2">
    <source>
        <dbReference type="EMBL" id="CAF1522533.1"/>
    </source>
</evidence>
<proteinExistence type="predicted"/>
<evidence type="ECO:0000313" key="3">
    <source>
        <dbReference type="Proteomes" id="UP000663828"/>
    </source>
</evidence>
<accession>A0A815JNB8</accession>
<organism evidence="1 3">
    <name type="scientific">Adineta ricciae</name>
    <name type="common">Rotifer</name>
    <dbReference type="NCBI Taxonomy" id="249248"/>
    <lineage>
        <taxon>Eukaryota</taxon>
        <taxon>Metazoa</taxon>
        <taxon>Spiralia</taxon>
        <taxon>Gnathifera</taxon>
        <taxon>Rotifera</taxon>
        <taxon>Eurotatoria</taxon>
        <taxon>Bdelloidea</taxon>
        <taxon>Adinetida</taxon>
        <taxon>Adinetidae</taxon>
        <taxon>Adineta</taxon>
    </lineage>
</organism>
<reference evidence="1" key="1">
    <citation type="submission" date="2021-02" db="EMBL/GenBank/DDBJ databases">
        <authorList>
            <person name="Nowell W R."/>
        </authorList>
    </citation>
    <scope>NUCLEOTIDE SEQUENCE</scope>
</reference>
<dbReference type="Proteomes" id="UP000663852">
    <property type="component" value="Unassembled WGS sequence"/>
</dbReference>
<name>A0A815JNB8_ADIRI</name>